<proteinExistence type="predicted"/>
<evidence type="ECO:0000256" key="1">
    <source>
        <dbReference type="ARBA" id="ARBA00023015"/>
    </source>
</evidence>
<dbReference type="EMBL" id="JBBKTW010000006">
    <property type="protein sequence ID" value="MEN2990206.1"/>
    <property type="molecule type" value="Genomic_DNA"/>
</dbReference>
<dbReference type="InterPro" id="IPR029062">
    <property type="entry name" value="Class_I_gatase-like"/>
</dbReference>
<evidence type="ECO:0000259" key="4">
    <source>
        <dbReference type="PROSITE" id="PS01124"/>
    </source>
</evidence>
<protein>
    <submittedName>
        <fullName evidence="5">Helix-turn-helix domain-containing protein</fullName>
    </submittedName>
</protein>
<evidence type="ECO:0000313" key="6">
    <source>
        <dbReference type="Proteomes" id="UP001413721"/>
    </source>
</evidence>
<dbReference type="SUPFAM" id="SSF46689">
    <property type="entry name" value="Homeodomain-like"/>
    <property type="match status" value="2"/>
</dbReference>
<dbReference type="InterPro" id="IPR018062">
    <property type="entry name" value="HTH_AraC-typ_CS"/>
</dbReference>
<dbReference type="PROSITE" id="PS00041">
    <property type="entry name" value="HTH_ARAC_FAMILY_1"/>
    <property type="match status" value="1"/>
</dbReference>
<dbReference type="PROSITE" id="PS01124">
    <property type="entry name" value="HTH_ARAC_FAMILY_2"/>
    <property type="match status" value="1"/>
</dbReference>
<accession>A0ABU9YN26</accession>
<dbReference type="PANTHER" id="PTHR43130">
    <property type="entry name" value="ARAC-FAMILY TRANSCRIPTIONAL REGULATOR"/>
    <property type="match status" value="1"/>
</dbReference>
<dbReference type="PANTHER" id="PTHR43130:SF3">
    <property type="entry name" value="HTH-TYPE TRANSCRIPTIONAL REGULATOR RV1931C"/>
    <property type="match status" value="1"/>
</dbReference>
<reference evidence="5 6" key="1">
    <citation type="submission" date="2024-03" db="EMBL/GenBank/DDBJ databases">
        <title>High-quality draft genome sequencing of Tistrella sp. BH-R2-4.</title>
        <authorList>
            <person name="Dong C."/>
        </authorList>
    </citation>
    <scope>NUCLEOTIDE SEQUENCE [LARGE SCALE GENOMIC DNA]</scope>
    <source>
        <strain evidence="5 6">BH-R2-4</strain>
    </source>
</reference>
<gene>
    <name evidence="5" type="ORF">WG926_17965</name>
</gene>
<dbReference type="InterPro" id="IPR002818">
    <property type="entry name" value="DJ-1/PfpI"/>
</dbReference>
<dbReference type="InterPro" id="IPR018060">
    <property type="entry name" value="HTH_AraC"/>
</dbReference>
<name>A0ABU9YN26_9PROT</name>
<dbReference type="SMART" id="SM00342">
    <property type="entry name" value="HTH_ARAC"/>
    <property type="match status" value="1"/>
</dbReference>
<dbReference type="Pfam" id="PF12833">
    <property type="entry name" value="HTH_18"/>
    <property type="match status" value="1"/>
</dbReference>
<dbReference type="CDD" id="cd03137">
    <property type="entry name" value="GATase1_AraC_1"/>
    <property type="match status" value="1"/>
</dbReference>
<dbReference type="Proteomes" id="UP001413721">
    <property type="component" value="Unassembled WGS sequence"/>
</dbReference>
<dbReference type="InterPro" id="IPR009057">
    <property type="entry name" value="Homeodomain-like_sf"/>
</dbReference>
<comment type="caution">
    <text evidence="5">The sequence shown here is derived from an EMBL/GenBank/DDBJ whole genome shotgun (WGS) entry which is preliminary data.</text>
</comment>
<dbReference type="Gene3D" id="1.10.10.60">
    <property type="entry name" value="Homeodomain-like"/>
    <property type="match status" value="1"/>
</dbReference>
<evidence type="ECO:0000256" key="2">
    <source>
        <dbReference type="ARBA" id="ARBA00023125"/>
    </source>
</evidence>
<dbReference type="SUPFAM" id="SSF52317">
    <property type="entry name" value="Class I glutamine amidotransferase-like"/>
    <property type="match status" value="1"/>
</dbReference>
<dbReference type="Pfam" id="PF01965">
    <property type="entry name" value="DJ-1_PfpI"/>
    <property type="match status" value="1"/>
</dbReference>
<keyword evidence="2" id="KW-0238">DNA-binding</keyword>
<keyword evidence="3" id="KW-0804">Transcription</keyword>
<evidence type="ECO:0000256" key="3">
    <source>
        <dbReference type="ARBA" id="ARBA00023163"/>
    </source>
</evidence>
<evidence type="ECO:0000313" key="5">
    <source>
        <dbReference type="EMBL" id="MEN2990206.1"/>
    </source>
</evidence>
<dbReference type="Gene3D" id="3.40.50.880">
    <property type="match status" value="1"/>
</dbReference>
<feature type="domain" description="HTH araC/xylS-type" evidence="4">
    <location>
        <begin position="221"/>
        <end position="321"/>
    </location>
</feature>
<dbReference type="InterPro" id="IPR052158">
    <property type="entry name" value="INH-QAR"/>
</dbReference>
<keyword evidence="6" id="KW-1185">Reference proteome</keyword>
<keyword evidence="1" id="KW-0805">Transcription regulation</keyword>
<sequence>MAMREIVFLGFANAQLLDVTGPFQVFATANDLLIAGGRAPVYGLRYLAGDGGPVATTAGLMLMAEPAAVLDRLQPHTLMVAGGEGVNAAIRDRDLLDRLQRGAARSARVASVCSGALVLAAAGLLDGRRATTHWCRTDEFRRRFPRVTLDPDQIWVQDGPVWTSAGITAGIDLALALVEADEGPALARAVARQLVVFLRRPGGQSQFSPLLPKPATAAEDDFLALRIQATADPAADLTVPALAARAGMGVRAFARAFRSATGETPARWVEAMRIDAACRALESGAGSIKSVAVTAGFGDDERMRRAFLRRLGVAPDIYRSRFGSAV</sequence>
<organism evidence="5 6">
    <name type="scientific">Tistrella arctica</name>
    <dbReference type="NCBI Taxonomy" id="3133430"/>
    <lineage>
        <taxon>Bacteria</taxon>
        <taxon>Pseudomonadati</taxon>
        <taxon>Pseudomonadota</taxon>
        <taxon>Alphaproteobacteria</taxon>
        <taxon>Geminicoccales</taxon>
        <taxon>Geminicoccaceae</taxon>
        <taxon>Tistrella</taxon>
    </lineage>
</organism>